<evidence type="ECO:0000313" key="2">
    <source>
        <dbReference type="EMBL" id="PBK89461.1"/>
    </source>
</evidence>
<keyword evidence="3" id="KW-1185">Reference proteome</keyword>
<evidence type="ECO:0000256" key="1">
    <source>
        <dbReference type="SAM" id="MobiDB-lite"/>
    </source>
</evidence>
<gene>
    <name evidence="2" type="ORF">ARMGADRAFT_1033040</name>
</gene>
<sequence>MDMPADSMVVIDDHSPTHTHSANLQRKRSMDGDIIEISSDEEDVAMRRKNRKISSLEGMVTCLKQEMTTARQDQRSMVKKLKQVGVSSNLKQVQHAAEELVMTFEEWLGEIREDTVRQIAQDKA</sequence>
<evidence type="ECO:0000313" key="3">
    <source>
        <dbReference type="Proteomes" id="UP000217790"/>
    </source>
</evidence>
<dbReference type="InParanoid" id="A0A2H3D2F1"/>
<dbReference type="Proteomes" id="UP000217790">
    <property type="component" value="Unassembled WGS sequence"/>
</dbReference>
<dbReference type="EMBL" id="KZ293668">
    <property type="protein sequence ID" value="PBK89461.1"/>
    <property type="molecule type" value="Genomic_DNA"/>
</dbReference>
<feature type="region of interest" description="Disordered" evidence="1">
    <location>
        <begin position="11"/>
        <end position="31"/>
    </location>
</feature>
<dbReference type="AlphaFoldDB" id="A0A2H3D2F1"/>
<proteinExistence type="predicted"/>
<accession>A0A2H3D2F1</accession>
<reference evidence="3" key="1">
    <citation type="journal article" date="2017" name="Nat. Ecol. Evol.">
        <title>Genome expansion and lineage-specific genetic innovations in the forest pathogenic fungi Armillaria.</title>
        <authorList>
            <person name="Sipos G."/>
            <person name="Prasanna A.N."/>
            <person name="Walter M.C."/>
            <person name="O'Connor E."/>
            <person name="Balint B."/>
            <person name="Krizsan K."/>
            <person name="Kiss B."/>
            <person name="Hess J."/>
            <person name="Varga T."/>
            <person name="Slot J."/>
            <person name="Riley R."/>
            <person name="Boka B."/>
            <person name="Rigling D."/>
            <person name="Barry K."/>
            <person name="Lee J."/>
            <person name="Mihaltcheva S."/>
            <person name="LaButti K."/>
            <person name="Lipzen A."/>
            <person name="Waldron R."/>
            <person name="Moloney N.M."/>
            <person name="Sperisen C."/>
            <person name="Kredics L."/>
            <person name="Vagvoelgyi C."/>
            <person name="Patrignani A."/>
            <person name="Fitzpatrick D."/>
            <person name="Nagy I."/>
            <person name="Doyle S."/>
            <person name="Anderson J.B."/>
            <person name="Grigoriev I.V."/>
            <person name="Gueldener U."/>
            <person name="Muensterkoetter M."/>
            <person name="Nagy L.G."/>
        </authorList>
    </citation>
    <scope>NUCLEOTIDE SEQUENCE [LARGE SCALE GENOMIC DNA]</scope>
    <source>
        <strain evidence="3">Ar21-2</strain>
    </source>
</reference>
<organism evidence="2 3">
    <name type="scientific">Armillaria gallica</name>
    <name type="common">Bulbous honey fungus</name>
    <name type="synonym">Armillaria bulbosa</name>
    <dbReference type="NCBI Taxonomy" id="47427"/>
    <lineage>
        <taxon>Eukaryota</taxon>
        <taxon>Fungi</taxon>
        <taxon>Dikarya</taxon>
        <taxon>Basidiomycota</taxon>
        <taxon>Agaricomycotina</taxon>
        <taxon>Agaricomycetes</taxon>
        <taxon>Agaricomycetidae</taxon>
        <taxon>Agaricales</taxon>
        <taxon>Marasmiineae</taxon>
        <taxon>Physalacriaceae</taxon>
        <taxon>Armillaria</taxon>
    </lineage>
</organism>
<name>A0A2H3D2F1_ARMGA</name>
<protein>
    <submittedName>
        <fullName evidence="2">Uncharacterized protein</fullName>
    </submittedName>
</protein>